<evidence type="ECO:0000256" key="11">
    <source>
        <dbReference type="PIRNR" id="PIRNR001563"/>
    </source>
</evidence>
<dbReference type="Gene3D" id="3.90.190.20">
    <property type="entry name" value="Mur ligase, C-terminal domain"/>
    <property type="match status" value="1"/>
</dbReference>
<keyword evidence="5" id="KW-0479">Metal-binding</keyword>
<evidence type="ECO:0000256" key="10">
    <source>
        <dbReference type="ARBA" id="ARBA00047493"/>
    </source>
</evidence>
<keyword evidence="6 11" id="KW-0547">Nucleotide-binding</keyword>
<dbReference type="SUPFAM" id="SSF53244">
    <property type="entry name" value="MurD-like peptide ligases, peptide-binding domain"/>
    <property type="match status" value="1"/>
</dbReference>
<evidence type="ECO:0000259" key="13">
    <source>
        <dbReference type="Pfam" id="PF08245"/>
    </source>
</evidence>
<keyword evidence="8" id="KW-0460">Magnesium</keyword>
<dbReference type="Proteomes" id="UP000184245">
    <property type="component" value="Unassembled WGS sequence"/>
</dbReference>
<evidence type="ECO:0000256" key="2">
    <source>
        <dbReference type="ARBA" id="ARBA00008276"/>
    </source>
</evidence>
<dbReference type="NCBIfam" id="TIGR01499">
    <property type="entry name" value="folC"/>
    <property type="match status" value="1"/>
</dbReference>
<evidence type="ECO:0000259" key="12">
    <source>
        <dbReference type="Pfam" id="PF02875"/>
    </source>
</evidence>
<evidence type="ECO:0000256" key="7">
    <source>
        <dbReference type="ARBA" id="ARBA00022840"/>
    </source>
</evidence>
<comment type="similarity">
    <text evidence="2 11">Belongs to the folylpolyglutamate synthase family.</text>
</comment>
<dbReference type="PROSITE" id="PS01012">
    <property type="entry name" value="FOLYLPOLYGLU_SYNT_2"/>
    <property type="match status" value="1"/>
</dbReference>
<dbReference type="InterPro" id="IPR013221">
    <property type="entry name" value="Mur_ligase_cen"/>
</dbReference>
<dbReference type="Gene3D" id="3.40.1190.10">
    <property type="entry name" value="Mur-like, catalytic domain"/>
    <property type="match status" value="1"/>
</dbReference>
<evidence type="ECO:0000256" key="9">
    <source>
        <dbReference type="ARBA" id="ARBA00030592"/>
    </source>
</evidence>
<dbReference type="Pfam" id="PF08245">
    <property type="entry name" value="Mur_ligase_M"/>
    <property type="match status" value="1"/>
</dbReference>
<protein>
    <recommendedName>
        <fullName evidence="3">tetrahydrofolate synthase</fullName>
        <ecNumber evidence="3">6.3.2.17</ecNumber>
    </recommendedName>
    <alternativeName>
        <fullName evidence="9">Tetrahydrofolylpolyglutamate synthase</fullName>
    </alternativeName>
</protein>
<accession>A0A1M5CGP8</accession>
<dbReference type="GO" id="GO:0005524">
    <property type="term" value="F:ATP binding"/>
    <property type="evidence" value="ECO:0007669"/>
    <property type="project" value="UniProtKB-KW"/>
</dbReference>
<dbReference type="PROSITE" id="PS01011">
    <property type="entry name" value="FOLYLPOLYGLU_SYNT_1"/>
    <property type="match status" value="1"/>
</dbReference>
<reference evidence="14 15" key="1">
    <citation type="submission" date="2016-11" db="EMBL/GenBank/DDBJ databases">
        <authorList>
            <person name="Jaros S."/>
            <person name="Januszkiewicz K."/>
            <person name="Wedrychowicz H."/>
        </authorList>
    </citation>
    <scope>NUCLEOTIDE SEQUENCE [LARGE SCALE GENOMIC DNA]</scope>
    <source>
        <strain evidence="14 15">DSM 17459</strain>
    </source>
</reference>
<dbReference type="FunFam" id="3.40.1190.10:FF:000011">
    <property type="entry name" value="Folylpolyglutamate synthase/dihydrofolate synthase"/>
    <property type="match status" value="1"/>
</dbReference>
<dbReference type="GO" id="GO:0046872">
    <property type="term" value="F:metal ion binding"/>
    <property type="evidence" value="ECO:0007669"/>
    <property type="project" value="UniProtKB-KW"/>
</dbReference>
<evidence type="ECO:0000256" key="5">
    <source>
        <dbReference type="ARBA" id="ARBA00022723"/>
    </source>
</evidence>
<keyword evidence="15" id="KW-1185">Reference proteome</keyword>
<dbReference type="EC" id="6.3.2.17" evidence="3"/>
<dbReference type="PANTHER" id="PTHR11136:SF0">
    <property type="entry name" value="DIHYDROFOLATE SYNTHETASE-RELATED"/>
    <property type="match status" value="1"/>
</dbReference>
<evidence type="ECO:0000256" key="4">
    <source>
        <dbReference type="ARBA" id="ARBA00022598"/>
    </source>
</evidence>
<feature type="domain" description="Mur ligase central" evidence="13">
    <location>
        <begin position="46"/>
        <end position="271"/>
    </location>
</feature>
<dbReference type="GO" id="GO:0004326">
    <property type="term" value="F:tetrahydrofolylpolyglutamate synthase activity"/>
    <property type="evidence" value="ECO:0007669"/>
    <property type="project" value="UniProtKB-EC"/>
</dbReference>
<keyword evidence="4 11" id="KW-0436">Ligase</keyword>
<proteinExistence type="inferred from homology"/>
<dbReference type="InterPro" id="IPR018109">
    <property type="entry name" value="Folylpolyglutamate_synth_CS"/>
</dbReference>
<keyword evidence="7 11" id="KW-0067">ATP-binding</keyword>
<evidence type="ECO:0000256" key="3">
    <source>
        <dbReference type="ARBA" id="ARBA00013025"/>
    </source>
</evidence>
<dbReference type="InterPro" id="IPR001645">
    <property type="entry name" value="Folylpolyglutamate_synth"/>
</dbReference>
<dbReference type="Pfam" id="PF02875">
    <property type="entry name" value="Mur_ligase_C"/>
    <property type="match status" value="1"/>
</dbReference>
<dbReference type="GO" id="GO:0005737">
    <property type="term" value="C:cytoplasm"/>
    <property type="evidence" value="ECO:0007669"/>
    <property type="project" value="TreeGrafter"/>
</dbReference>
<gene>
    <name evidence="14" type="ORF">SAMN02745158_04140</name>
</gene>
<dbReference type="PIRSF" id="PIRSF001563">
    <property type="entry name" value="Folylpolyglu_synth"/>
    <property type="match status" value="1"/>
</dbReference>
<dbReference type="SUPFAM" id="SSF53623">
    <property type="entry name" value="MurD-like peptide ligases, catalytic domain"/>
    <property type="match status" value="1"/>
</dbReference>
<sequence>MNMNYREARQYLEDANKYGSVLGLDNIRELLRRLNNPENACKYVHIAGTNGKGSVLAYVSTVLTCAGYKVGRYISPTLFKYRERIQVNEEYITREALARLVTEIAGAIEGMTGEGRPHPTPFEIETALAFLYFKEMDCDFVVLEVGLGGLEDATNVIQTTLVEVMTSISMDHMAFLGDTLAEIAENKAGIIKPGTVVVTDWQQPDAMRVIEEKCSKENCTLRTAKKENAYGVTSGYEEQIFSYRCRERIYEDIVIRLAGSYQIENAIVALETVDALRDLGYEIPEEKIREGMMTTHWRGRFTILQKDPIVVIDGAHNEDAARTLRESLTMYFPEKRMHFIMGMFEDKECEKVIKRTASLADDIITIQTPGNPRALPAEELAELVRKYNPKVEAMSSIRKAVRESFQRAEKDDVIVAFGSLSFLGSVVRAVEAVEYE</sequence>
<evidence type="ECO:0000313" key="15">
    <source>
        <dbReference type="Proteomes" id="UP000184245"/>
    </source>
</evidence>
<organism evidence="14 15">
    <name type="scientific">Lactonifactor longoviformis DSM 17459</name>
    <dbReference type="NCBI Taxonomy" id="1122155"/>
    <lineage>
        <taxon>Bacteria</taxon>
        <taxon>Bacillati</taxon>
        <taxon>Bacillota</taxon>
        <taxon>Clostridia</taxon>
        <taxon>Eubacteriales</taxon>
        <taxon>Clostridiaceae</taxon>
        <taxon>Lactonifactor</taxon>
    </lineage>
</organism>
<dbReference type="EMBL" id="FQVI01000040">
    <property type="protein sequence ID" value="SHF53909.1"/>
    <property type="molecule type" value="Genomic_DNA"/>
</dbReference>
<feature type="domain" description="Mur ligase C-terminal" evidence="12">
    <location>
        <begin position="299"/>
        <end position="419"/>
    </location>
</feature>
<dbReference type="GO" id="GO:0008841">
    <property type="term" value="F:dihydrofolate synthase activity"/>
    <property type="evidence" value="ECO:0007669"/>
    <property type="project" value="TreeGrafter"/>
</dbReference>
<dbReference type="PANTHER" id="PTHR11136">
    <property type="entry name" value="FOLYLPOLYGLUTAMATE SYNTHASE-RELATED"/>
    <property type="match status" value="1"/>
</dbReference>
<comment type="catalytic activity">
    <reaction evidence="10">
        <text>(6S)-5,6,7,8-tetrahydrofolyl-(gamma-L-Glu)(n) + L-glutamate + ATP = (6S)-5,6,7,8-tetrahydrofolyl-(gamma-L-Glu)(n+1) + ADP + phosphate + H(+)</text>
        <dbReference type="Rhea" id="RHEA:10580"/>
        <dbReference type="Rhea" id="RHEA-COMP:14738"/>
        <dbReference type="Rhea" id="RHEA-COMP:14740"/>
        <dbReference type="ChEBI" id="CHEBI:15378"/>
        <dbReference type="ChEBI" id="CHEBI:29985"/>
        <dbReference type="ChEBI" id="CHEBI:30616"/>
        <dbReference type="ChEBI" id="CHEBI:43474"/>
        <dbReference type="ChEBI" id="CHEBI:141005"/>
        <dbReference type="ChEBI" id="CHEBI:456216"/>
        <dbReference type="EC" id="6.3.2.17"/>
    </reaction>
</comment>
<evidence type="ECO:0000313" key="14">
    <source>
        <dbReference type="EMBL" id="SHF53909.1"/>
    </source>
</evidence>
<dbReference type="AlphaFoldDB" id="A0A1M5CGP8"/>
<dbReference type="RefSeq" id="WP_341443529.1">
    <property type="nucleotide sequence ID" value="NZ_FQVI01000040.1"/>
</dbReference>
<evidence type="ECO:0000256" key="6">
    <source>
        <dbReference type="ARBA" id="ARBA00022741"/>
    </source>
</evidence>
<dbReference type="STRING" id="1122155.SAMN02745158_04140"/>
<evidence type="ECO:0000256" key="8">
    <source>
        <dbReference type="ARBA" id="ARBA00022842"/>
    </source>
</evidence>
<evidence type="ECO:0000256" key="1">
    <source>
        <dbReference type="ARBA" id="ARBA00001946"/>
    </source>
</evidence>
<dbReference type="InterPro" id="IPR004101">
    <property type="entry name" value="Mur_ligase_C"/>
</dbReference>
<comment type="cofactor">
    <cofactor evidence="1">
        <name>Mg(2+)</name>
        <dbReference type="ChEBI" id="CHEBI:18420"/>
    </cofactor>
</comment>
<dbReference type="InterPro" id="IPR036615">
    <property type="entry name" value="Mur_ligase_C_dom_sf"/>
</dbReference>
<dbReference type="InterPro" id="IPR036565">
    <property type="entry name" value="Mur-like_cat_sf"/>
</dbReference>
<name>A0A1M5CGP8_9CLOT</name>